<protein>
    <submittedName>
        <fullName evidence="1">Uncharacterized protein</fullName>
    </submittedName>
</protein>
<reference evidence="1 2" key="1">
    <citation type="submission" date="2024-03" db="EMBL/GenBank/DDBJ databases">
        <title>Novel species of the genus Variovorax.</title>
        <authorList>
            <person name="Liu Q."/>
            <person name="Xin Y.-H."/>
        </authorList>
    </citation>
    <scope>NUCLEOTIDE SEQUENCE [LARGE SCALE GENOMIC DNA]</scope>
    <source>
        <strain evidence="1 2">KACC 18900</strain>
    </source>
</reference>
<dbReference type="EMBL" id="JBBKZT010000015">
    <property type="protein sequence ID" value="MEJ8850480.1"/>
    <property type="molecule type" value="Genomic_DNA"/>
</dbReference>
<evidence type="ECO:0000313" key="2">
    <source>
        <dbReference type="Proteomes" id="UP001385892"/>
    </source>
</evidence>
<keyword evidence="2" id="KW-1185">Reference proteome</keyword>
<dbReference type="Proteomes" id="UP001385892">
    <property type="component" value="Unassembled WGS sequence"/>
</dbReference>
<gene>
    <name evidence="1" type="ORF">WKW82_27840</name>
</gene>
<name>A0ABU8WSG8_9BURK</name>
<sequence length="78" mass="8375">MKTLGDLPGVPATAADDLKWESTLQARAALRGVVVIRSTTDNGRPCWIATRWALTKQLDSLLELSAWLDRVGAGGSKP</sequence>
<dbReference type="RefSeq" id="WP_340345834.1">
    <property type="nucleotide sequence ID" value="NZ_JBBKZT010000015.1"/>
</dbReference>
<evidence type="ECO:0000313" key="1">
    <source>
        <dbReference type="EMBL" id="MEJ8850480.1"/>
    </source>
</evidence>
<comment type="caution">
    <text evidence="1">The sequence shown here is derived from an EMBL/GenBank/DDBJ whole genome shotgun (WGS) entry which is preliminary data.</text>
</comment>
<accession>A0ABU8WSG8</accession>
<proteinExistence type="predicted"/>
<organism evidence="1 2">
    <name type="scientific">Variovorax rhizosphaerae</name>
    <dbReference type="NCBI Taxonomy" id="1836200"/>
    <lineage>
        <taxon>Bacteria</taxon>
        <taxon>Pseudomonadati</taxon>
        <taxon>Pseudomonadota</taxon>
        <taxon>Betaproteobacteria</taxon>
        <taxon>Burkholderiales</taxon>
        <taxon>Comamonadaceae</taxon>
        <taxon>Variovorax</taxon>
    </lineage>
</organism>